<evidence type="ECO:0000256" key="3">
    <source>
        <dbReference type="ARBA" id="ARBA00004866"/>
    </source>
</evidence>
<reference evidence="14 15" key="1">
    <citation type="submission" date="2015-01" db="EMBL/GenBank/DDBJ databases">
        <title>The Genome Sequence of Exophiala oligosperma CBS72588.</title>
        <authorList>
            <consortium name="The Broad Institute Genomics Platform"/>
            <person name="Cuomo C."/>
            <person name="de Hoog S."/>
            <person name="Gorbushina A."/>
            <person name="Stielow B."/>
            <person name="Teixiera M."/>
            <person name="Abouelleil A."/>
            <person name="Chapman S.B."/>
            <person name="Priest M."/>
            <person name="Young S.K."/>
            <person name="Wortman J."/>
            <person name="Nusbaum C."/>
            <person name="Birren B."/>
        </authorList>
    </citation>
    <scope>NUCLEOTIDE SEQUENCE [LARGE SCALE GENOMIC DNA]</scope>
    <source>
        <strain evidence="14 15">CBS 72588</strain>
    </source>
</reference>
<dbReference type="STRING" id="215243.A0A0D2D0Z4"/>
<dbReference type="PANTHER" id="PTHR43756:SF5">
    <property type="entry name" value="CHOLINE MONOOXYGENASE, CHLOROPLASTIC"/>
    <property type="match status" value="1"/>
</dbReference>
<evidence type="ECO:0000256" key="8">
    <source>
        <dbReference type="ARBA" id="ARBA00022723"/>
    </source>
</evidence>
<dbReference type="GO" id="GO:0005506">
    <property type="term" value="F:iron ion binding"/>
    <property type="evidence" value="ECO:0007669"/>
    <property type="project" value="InterPro"/>
</dbReference>
<keyword evidence="10" id="KW-0408">Iron</keyword>
<dbReference type="Proteomes" id="UP000053342">
    <property type="component" value="Unassembled WGS sequence"/>
</dbReference>
<evidence type="ECO:0000256" key="11">
    <source>
        <dbReference type="ARBA" id="ARBA00023014"/>
    </source>
</evidence>
<proteinExistence type="inferred from homology"/>
<evidence type="ECO:0000313" key="15">
    <source>
        <dbReference type="Proteomes" id="UP000053342"/>
    </source>
</evidence>
<dbReference type="PANTHER" id="PTHR43756">
    <property type="entry name" value="CHOLINE MONOOXYGENASE, CHLOROPLASTIC"/>
    <property type="match status" value="1"/>
</dbReference>
<dbReference type="Pfam" id="PF00848">
    <property type="entry name" value="Ring_hydroxyl_A"/>
    <property type="match status" value="2"/>
</dbReference>
<keyword evidence="11" id="KW-0411">Iron-sulfur</keyword>
<keyword evidence="8" id="KW-0479">Metal-binding</keyword>
<evidence type="ECO:0000256" key="6">
    <source>
        <dbReference type="ARBA" id="ARBA00014931"/>
    </source>
</evidence>
<gene>
    <name evidence="14" type="ORF">PV06_10859</name>
</gene>
<dbReference type="AlphaFoldDB" id="A0A0D2D0Z4"/>
<dbReference type="InterPro" id="IPR015879">
    <property type="entry name" value="Ring_hydroxy_dOase_asu_C_dom"/>
</dbReference>
<dbReference type="Gene3D" id="2.102.10.10">
    <property type="entry name" value="Rieske [2Fe-2S] iron-sulphur domain"/>
    <property type="match status" value="1"/>
</dbReference>
<dbReference type="Pfam" id="PF00355">
    <property type="entry name" value="Rieske"/>
    <property type="match status" value="1"/>
</dbReference>
<dbReference type="InterPro" id="IPR036922">
    <property type="entry name" value="Rieske_2Fe-2S_sf"/>
</dbReference>
<evidence type="ECO:0000256" key="2">
    <source>
        <dbReference type="ARBA" id="ARBA00002149"/>
    </source>
</evidence>
<dbReference type="VEuPathDB" id="FungiDB:PV06_10859"/>
<comment type="function">
    <text evidence="2">Catalyzes the first step of the osmoprotectant glycine betaine synthesis.</text>
</comment>
<dbReference type="InterPro" id="IPR017941">
    <property type="entry name" value="Rieske_2Fe-2S"/>
</dbReference>
<dbReference type="CDD" id="cd00680">
    <property type="entry name" value="RHO_alpha_C"/>
    <property type="match status" value="1"/>
</dbReference>
<comment type="catalytic activity">
    <reaction evidence="12">
        <text>choline + 2 reduced [2Fe-2S]-[ferredoxin] + O2 + 2 H(+) = betaine aldehyde hydrate + 2 oxidized [2Fe-2S]-[ferredoxin] + H2O</text>
        <dbReference type="Rhea" id="RHEA:17769"/>
        <dbReference type="Rhea" id="RHEA-COMP:10000"/>
        <dbReference type="Rhea" id="RHEA-COMP:10001"/>
        <dbReference type="ChEBI" id="CHEBI:15354"/>
        <dbReference type="ChEBI" id="CHEBI:15377"/>
        <dbReference type="ChEBI" id="CHEBI:15378"/>
        <dbReference type="ChEBI" id="CHEBI:15379"/>
        <dbReference type="ChEBI" id="CHEBI:15870"/>
        <dbReference type="ChEBI" id="CHEBI:33737"/>
        <dbReference type="ChEBI" id="CHEBI:33738"/>
        <dbReference type="EC" id="1.14.15.7"/>
    </reaction>
</comment>
<dbReference type="GO" id="GO:0019285">
    <property type="term" value="P:glycine betaine biosynthetic process from choline"/>
    <property type="evidence" value="ECO:0007669"/>
    <property type="project" value="UniProtKB-UniPathway"/>
</dbReference>
<dbReference type="Gene3D" id="3.90.380.10">
    <property type="entry name" value="Naphthalene 1,2-dioxygenase Alpha Subunit, Chain A, domain 1"/>
    <property type="match status" value="2"/>
</dbReference>
<evidence type="ECO:0000256" key="10">
    <source>
        <dbReference type="ARBA" id="ARBA00023004"/>
    </source>
</evidence>
<keyword evidence="7" id="KW-0001">2Fe-2S</keyword>
<dbReference type="UniPathway" id="UPA00529">
    <property type="reaction ID" value="UER00430"/>
</dbReference>
<sequence length="414" mass="47436">MAPALLNYLGLGGGSATTPEDEKSSVRALPAPWYTSEEMYELERRAIFSRRWLLTTHQNRLKQAGDWLRYESAGFNIIIAKDRNGNINAFHNVCRHRAYPVVDGEQGTSKIFACRYHGWSYGLDGKLAKAPGYQDIPGFDKTQNGLFPIHVHVDINGFIWINLDGKQKPEVPWEEDLGGADSQERLRQFQWDQYEFDHVWEIDAAYNWKIAADNYNECYHCKTTHPDIPTVADLASYSVNVQRAWIQHNGATTAEQKEKGLTVCATYFWPNASFNVSPHFFFTQRFIPRGPKRTLVRYEVFRNKNSSDEDFQLISDIYKRIMSEDKALCDAAQRNLNTGVFINGEMHPVMEKGPLYFQKLVREAVTEHHKREQAAKAEIWPARQTLPTSALVTKKDIDFCSGLACSTNQEGLVW</sequence>
<dbReference type="PROSITE" id="PS51296">
    <property type="entry name" value="RIESKE"/>
    <property type="match status" value="1"/>
</dbReference>
<dbReference type="InterPro" id="IPR001663">
    <property type="entry name" value="Rng_hydr_dOase-A"/>
</dbReference>
<dbReference type="SUPFAM" id="SSF50022">
    <property type="entry name" value="ISP domain"/>
    <property type="match status" value="1"/>
</dbReference>
<comment type="cofactor">
    <cofactor evidence="1">
        <name>Fe cation</name>
        <dbReference type="ChEBI" id="CHEBI:24875"/>
    </cofactor>
</comment>
<dbReference type="EC" id="1.14.15.7" evidence="5"/>
<dbReference type="SUPFAM" id="SSF55961">
    <property type="entry name" value="Bet v1-like"/>
    <property type="match status" value="1"/>
</dbReference>
<keyword evidence="15" id="KW-1185">Reference proteome</keyword>
<evidence type="ECO:0000256" key="9">
    <source>
        <dbReference type="ARBA" id="ARBA00023002"/>
    </source>
</evidence>
<dbReference type="OrthoDB" id="426882at2759"/>
<feature type="domain" description="Rieske" evidence="13">
    <location>
        <begin position="52"/>
        <end position="139"/>
    </location>
</feature>
<dbReference type="EMBL" id="KN847347">
    <property type="protein sequence ID" value="KIW36958.1"/>
    <property type="molecule type" value="Genomic_DNA"/>
</dbReference>
<comment type="similarity">
    <text evidence="4">Belongs to the choline monooxygenase family.</text>
</comment>
<evidence type="ECO:0000256" key="1">
    <source>
        <dbReference type="ARBA" id="ARBA00001962"/>
    </source>
</evidence>
<dbReference type="HOGENOM" id="CLU_026244_1_2_1"/>
<evidence type="ECO:0000256" key="7">
    <source>
        <dbReference type="ARBA" id="ARBA00022714"/>
    </source>
</evidence>
<accession>A0A0D2D0Z4</accession>
<protein>
    <recommendedName>
        <fullName evidence="6">Choline monooxygenase, chloroplastic</fullName>
        <ecNumber evidence="5">1.14.15.7</ecNumber>
    </recommendedName>
</protein>
<evidence type="ECO:0000256" key="12">
    <source>
        <dbReference type="ARBA" id="ARBA00049097"/>
    </source>
</evidence>
<dbReference type="CDD" id="cd03469">
    <property type="entry name" value="Rieske_RO_Alpha_N"/>
    <property type="match status" value="1"/>
</dbReference>
<evidence type="ECO:0000256" key="4">
    <source>
        <dbReference type="ARBA" id="ARBA00010848"/>
    </source>
</evidence>
<dbReference type="GO" id="GO:0019133">
    <property type="term" value="F:choline monooxygenase activity"/>
    <property type="evidence" value="ECO:0007669"/>
    <property type="project" value="UniProtKB-EC"/>
</dbReference>
<dbReference type="GeneID" id="27362933"/>
<evidence type="ECO:0000259" key="13">
    <source>
        <dbReference type="PROSITE" id="PS51296"/>
    </source>
</evidence>
<name>A0A0D2D0Z4_9EURO</name>
<keyword evidence="9" id="KW-0560">Oxidoreductase</keyword>
<evidence type="ECO:0000313" key="14">
    <source>
        <dbReference type="EMBL" id="KIW36958.1"/>
    </source>
</evidence>
<evidence type="ECO:0000256" key="5">
    <source>
        <dbReference type="ARBA" id="ARBA00012763"/>
    </source>
</evidence>
<dbReference type="PRINTS" id="PR00090">
    <property type="entry name" value="RNGDIOXGNASE"/>
</dbReference>
<dbReference type="RefSeq" id="XP_016257174.1">
    <property type="nucleotide sequence ID" value="XM_016412449.1"/>
</dbReference>
<organism evidence="14 15">
    <name type="scientific">Exophiala oligosperma</name>
    <dbReference type="NCBI Taxonomy" id="215243"/>
    <lineage>
        <taxon>Eukaryota</taxon>
        <taxon>Fungi</taxon>
        <taxon>Dikarya</taxon>
        <taxon>Ascomycota</taxon>
        <taxon>Pezizomycotina</taxon>
        <taxon>Eurotiomycetes</taxon>
        <taxon>Chaetothyriomycetidae</taxon>
        <taxon>Chaetothyriales</taxon>
        <taxon>Herpotrichiellaceae</taxon>
        <taxon>Exophiala</taxon>
    </lineage>
</organism>
<dbReference type="GO" id="GO:0051537">
    <property type="term" value="F:2 iron, 2 sulfur cluster binding"/>
    <property type="evidence" value="ECO:0007669"/>
    <property type="project" value="UniProtKB-KW"/>
</dbReference>
<comment type="pathway">
    <text evidence="3">Amine and polyamine biosynthesis; betaine biosynthesis via choline pathway; betaine aldehyde from choline (monooxygenase route): step 1/1.</text>
</comment>